<protein>
    <submittedName>
        <fullName evidence="2">Uncharacterized conserved protein, Ntn-hydrolase superfamily</fullName>
    </submittedName>
</protein>
<evidence type="ECO:0000313" key="3">
    <source>
        <dbReference type="Proteomes" id="UP000199019"/>
    </source>
</evidence>
<proteinExistence type="predicted"/>
<dbReference type="Gene3D" id="3.60.20.10">
    <property type="entry name" value="Glutamine Phosphoribosylpyrophosphate, subunit 1, domain 1"/>
    <property type="match status" value="1"/>
</dbReference>
<dbReference type="OrthoDB" id="9790012at2"/>
<dbReference type="STRING" id="587636.SAMN05216199_1809"/>
<sequence>MTFSVVGQVGDAFGVAVASRFIAVGSVVPAARVGVGAVATQAMAKVSYKEDVLGLLASGMGAPEAVAQVSSADEAAEHRQLGVVGVHTQATHTGGECLTWAGGACGRDVTGGWAIQGNILTGPEVVERMRETWLARTDLPLPRRLVETLLAGDAAGGDARGRQGAALYAVAPGAGYDASGVLADLRVDDHPDAARELARLLDEHELVFGAPEDVVPLEGALAQEVAERLGRLGHAHEDPAAALTAWAGERNLEMRLTQRGIDARVLEVLRRESP</sequence>
<feature type="domain" description="Putative peptidoglycan binding" evidence="1">
    <location>
        <begin position="210"/>
        <end position="269"/>
    </location>
</feature>
<dbReference type="SUPFAM" id="SSF56235">
    <property type="entry name" value="N-terminal nucleophile aminohydrolases (Ntn hydrolases)"/>
    <property type="match status" value="1"/>
</dbReference>
<dbReference type="PANTHER" id="PTHR39328:SF1">
    <property type="entry name" value="BLL2871 PROTEIN"/>
    <property type="match status" value="1"/>
</dbReference>
<name>A0A1H9TXV2_9MICO</name>
<dbReference type="EMBL" id="FOHB01000002">
    <property type="protein sequence ID" value="SES01872.1"/>
    <property type="molecule type" value="Genomic_DNA"/>
</dbReference>
<dbReference type="InterPro" id="IPR029055">
    <property type="entry name" value="Ntn_hydrolases_N"/>
</dbReference>
<keyword evidence="3" id="KW-1185">Reference proteome</keyword>
<dbReference type="AlphaFoldDB" id="A0A1H9TXV2"/>
<dbReference type="InterPro" id="IPR014927">
    <property type="entry name" value="PG-bd_2"/>
</dbReference>
<dbReference type="Proteomes" id="UP000199019">
    <property type="component" value="Unassembled WGS sequence"/>
</dbReference>
<dbReference type="Pfam" id="PF08823">
    <property type="entry name" value="PG_binding_2"/>
    <property type="match status" value="1"/>
</dbReference>
<reference evidence="3" key="1">
    <citation type="submission" date="2016-10" db="EMBL/GenBank/DDBJ databases">
        <authorList>
            <person name="Varghese N."/>
            <person name="Submissions S."/>
        </authorList>
    </citation>
    <scope>NUCLEOTIDE SEQUENCE [LARGE SCALE GENOMIC DNA]</scope>
    <source>
        <strain evidence="3">CGMCC 1.6963</strain>
    </source>
</reference>
<evidence type="ECO:0000259" key="1">
    <source>
        <dbReference type="Pfam" id="PF08823"/>
    </source>
</evidence>
<organism evidence="2 3">
    <name type="scientific">Pedococcus cremeus</name>
    <dbReference type="NCBI Taxonomy" id="587636"/>
    <lineage>
        <taxon>Bacteria</taxon>
        <taxon>Bacillati</taxon>
        <taxon>Actinomycetota</taxon>
        <taxon>Actinomycetes</taxon>
        <taxon>Micrococcales</taxon>
        <taxon>Intrasporangiaceae</taxon>
        <taxon>Pedococcus</taxon>
    </lineage>
</organism>
<accession>A0A1H9TXV2</accession>
<evidence type="ECO:0000313" key="2">
    <source>
        <dbReference type="EMBL" id="SES01872.1"/>
    </source>
</evidence>
<dbReference type="RefSeq" id="WP_091757296.1">
    <property type="nucleotide sequence ID" value="NZ_FOHB01000002.1"/>
</dbReference>
<dbReference type="Pfam" id="PF06267">
    <property type="entry name" value="DUF1028"/>
    <property type="match status" value="1"/>
</dbReference>
<dbReference type="GO" id="GO:0016787">
    <property type="term" value="F:hydrolase activity"/>
    <property type="evidence" value="ECO:0007669"/>
    <property type="project" value="UniProtKB-KW"/>
</dbReference>
<gene>
    <name evidence="2" type="ORF">SAMN05216199_1809</name>
</gene>
<dbReference type="InterPro" id="IPR010430">
    <property type="entry name" value="DUF1028"/>
</dbReference>
<dbReference type="PANTHER" id="PTHR39328">
    <property type="entry name" value="BLL2871 PROTEIN"/>
    <property type="match status" value="1"/>
</dbReference>
<keyword evidence="2" id="KW-0378">Hydrolase</keyword>